<organism evidence="1 2">
    <name type="scientific">Pseudomonas syringae pv. avii</name>
    <dbReference type="NCBI Taxonomy" id="663959"/>
    <lineage>
        <taxon>Bacteria</taxon>
        <taxon>Pseudomonadati</taxon>
        <taxon>Pseudomonadota</taxon>
        <taxon>Gammaproteobacteria</taxon>
        <taxon>Pseudomonadales</taxon>
        <taxon>Pseudomonadaceae</taxon>
        <taxon>Pseudomonas</taxon>
        <taxon>Pseudomonas syringae</taxon>
    </lineage>
</organism>
<evidence type="ECO:0000313" key="2">
    <source>
        <dbReference type="Proteomes" id="UP000239665"/>
    </source>
</evidence>
<evidence type="ECO:0000313" key="1">
    <source>
        <dbReference type="EMBL" id="SOS30564.1"/>
    </source>
</evidence>
<accession>A0ABY1UEZ0</accession>
<dbReference type="EMBL" id="LT963403">
    <property type="protein sequence ID" value="SOS30564.1"/>
    <property type="molecule type" value="Genomic_DNA"/>
</dbReference>
<protein>
    <submittedName>
        <fullName evidence="1">Uncharacterized protein</fullName>
    </submittedName>
</protein>
<dbReference type="Proteomes" id="UP000239665">
    <property type="component" value="Plasmid PP1"/>
</dbReference>
<keyword evidence="2" id="KW-1185">Reference proteome</keyword>
<sequence>MVSSSATGWRFQLIFGQSGRRQHAERRYFFGDVVIVDRGRYAEHGDMFNPDETYYAWVIALHLTTLLRTRFNEAAGCLYGGRP</sequence>
<proteinExistence type="predicted"/>
<geneLocation type="plasmid" evidence="2">
    <name>pp1</name>
</geneLocation>
<keyword evidence="1" id="KW-0614">Plasmid</keyword>
<name>A0ABY1UEZ0_PSESX</name>
<gene>
    <name evidence="1" type="ORF">CFBP3846_P100031</name>
</gene>
<reference evidence="1 2" key="1">
    <citation type="submission" date="2017-11" db="EMBL/GenBank/DDBJ databases">
        <authorList>
            <person name="Blom J."/>
        </authorList>
    </citation>
    <scope>NUCLEOTIDE SEQUENCE [LARGE SCALE GENOMIC DNA]</scope>
    <source>
        <strain evidence="1 2">CFBP3846</strain>
        <plasmid evidence="2">pp1</plasmid>
    </source>
</reference>